<feature type="non-terminal residue" evidence="1">
    <location>
        <position position="261"/>
    </location>
</feature>
<gene>
    <name evidence="1" type="ORF">S01H1_21050</name>
</gene>
<evidence type="ECO:0000313" key="1">
    <source>
        <dbReference type="EMBL" id="GAF91785.1"/>
    </source>
</evidence>
<organism evidence="1">
    <name type="scientific">marine sediment metagenome</name>
    <dbReference type="NCBI Taxonomy" id="412755"/>
    <lineage>
        <taxon>unclassified sequences</taxon>
        <taxon>metagenomes</taxon>
        <taxon>ecological metagenomes</taxon>
    </lineage>
</organism>
<dbReference type="SUPFAM" id="SSF54523">
    <property type="entry name" value="Pili subunits"/>
    <property type="match status" value="1"/>
</dbReference>
<sequence length="261" mass="28813">TAMAIIAILIGLLVPTITLIQKTAQKVKQKSQFHGIEIALESFRTDFGDYPESFYDSNVDPGYCGAQKLAEAIVGWDGFGVHPQTDFRSDGMNDVSVPPDGNRELIYDVVRGIVEAGTGTLLQSSADNHRVRKGPYLELEAANAVKLDDLYWAVGALELDTYVLVDMFSKVTHKQTNKKIGMPILYYKADVGGTKHEAFPGVAGNVYEVIDNEEIYTAPPPFDNTARHPLDGQIDLFYTPTANPNFPGPPRRPYRSESFIL</sequence>
<dbReference type="AlphaFoldDB" id="X0UTJ2"/>
<proteinExistence type="predicted"/>
<dbReference type="EMBL" id="BARS01011607">
    <property type="protein sequence ID" value="GAF91785.1"/>
    <property type="molecule type" value="Genomic_DNA"/>
</dbReference>
<evidence type="ECO:0008006" key="2">
    <source>
        <dbReference type="Google" id="ProtNLM"/>
    </source>
</evidence>
<dbReference type="InterPro" id="IPR045584">
    <property type="entry name" value="Pilin-like"/>
</dbReference>
<dbReference type="Gene3D" id="3.30.700.10">
    <property type="entry name" value="Glycoprotein, Type 4 Pilin"/>
    <property type="match status" value="1"/>
</dbReference>
<name>X0UTJ2_9ZZZZ</name>
<reference evidence="1" key="1">
    <citation type="journal article" date="2014" name="Front. Microbiol.">
        <title>High frequency of phylogenetically diverse reductive dehalogenase-homologous genes in deep subseafloor sedimentary metagenomes.</title>
        <authorList>
            <person name="Kawai M."/>
            <person name="Futagami T."/>
            <person name="Toyoda A."/>
            <person name="Takaki Y."/>
            <person name="Nishi S."/>
            <person name="Hori S."/>
            <person name="Arai W."/>
            <person name="Tsubouchi T."/>
            <person name="Morono Y."/>
            <person name="Uchiyama I."/>
            <person name="Ito T."/>
            <person name="Fujiyama A."/>
            <person name="Inagaki F."/>
            <person name="Takami H."/>
        </authorList>
    </citation>
    <scope>NUCLEOTIDE SEQUENCE</scope>
    <source>
        <strain evidence="1">Expedition CK06-06</strain>
    </source>
</reference>
<comment type="caution">
    <text evidence="1">The sequence shown here is derived from an EMBL/GenBank/DDBJ whole genome shotgun (WGS) entry which is preliminary data.</text>
</comment>
<protein>
    <recommendedName>
        <fullName evidence="2">Type II secretion system protein GspG C-terminal domain-containing protein</fullName>
    </recommendedName>
</protein>
<feature type="non-terminal residue" evidence="1">
    <location>
        <position position="1"/>
    </location>
</feature>
<accession>X0UTJ2</accession>